<comment type="caution">
    <text evidence="1">The sequence shown here is derived from an EMBL/GenBank/DDBJ whole genome shotgun (WGS) entry which is preliminary data.</text>
</comment>
<organism evidence="1 2">
    <name type="scientific">Trichinella nativa</name>
    <dbReference type="NCBI Taxonomy" id="6335"/>
    <lineage>
        <taxon>Eukaryota</taxon>
        <taxon>Metazoa</taxon>
        <taxon>Ecdysozoa</taxon>
        <taxon>Nematoda</taxon>
        <taxon>Enoplea</taxon>
        <taxon>Dorylaimia</taxon>
        <taxon>Trichinellida</taxon>
        <taxon>Trichinellidae</taxon>
        <taxon>Trichinella</taxon>
    </lineage>
</organism>
<keyword evidence="2" id="KW-1185">Reference proteome</keyword>
<name>A0A0V1L5J8_9BILA</name>
<accession>A0A0V1L5J8</accession>
<evidence type="ECO:0000313" key="2">
    <source>
        <dbReference type="Proteomes" id="UP000054721"/>
    </source>
</evidence>
<dbReference type="OrthoDB" id="1204at2759"/>
<dbReference type="AlphaFoldDB" id="A0A0V1L5J8"/>
<sequence>MLRRESKAGDCPNASVETSHPSVLLSAVHYKSNL</sequence>
<feature type="non-terminal residue" evidence="1">
    <location>
        <position position="34"/>
    </location>
</feature>
<gene>
    <name evidence="1" type="ORF">T02_8377</name>
</gene>
<protein>
    <submittedName>
        <fullName evidence="1">Uncharacterized protein</fullName>
    </submittedName>
</protein>
<evidence type="ECO:0000313" key="1">
    <source>
        <dbReference type="EMBL" id="KRZ54835.1"/>
    </source>
</evidence>
<dbReference type="EMBL" id="JYDW01000129">
    <property type="protein sequence ID" value="KRZ54835.1"/>
    <property type="molecule type" value="Genomic_DNA"/>
</dbReference>
<reference evidence="1 2" key="1">
    <citation type="submission" date="2015-05" db="EMBL/GenBank/DDBJ databases">
        <title>Evolution of Trichinella species and genotypes.</title>
        <authorList>
            <person name="Korhonen P.K."/>
            <person name="Edoardo P."/>
            <person name="Giuseppe L.R."/>
            <person name="Gasser R.B."/>
        </authorList>
    </citation>
    <scope>NUCLEOTIDE SEQUENCE [LARGE SCALE GENOMIC DNA]</scope>
    <source>
        <strain evidence="1">ISS10</strain>
    </source>
</reference>
<proteinExistence type="predicted"/>
<dbReference type="Proteomes" id="UP000054721">
    <property type="component" value="Unassembled WGS sequence"/>
</dbReference>